<dbReference type="AlphaFoldDB" id="A0A1Y2A4T4"/>
<organism evidence="3 4">
    <name type="scientific">Clohesyomyces aquaticus</name>
    <dbReference type="NCBI Taxonomy" id="1231657"/>
    <lineage>
        <taxon>Eukaryota</taxon>
        <taxon>Fungi</taxon>
        <taxon>Dikarya</taxon>
        <taxon>Ascomycota</taxon>
        <taxon>Pezizomycotina</taxon>
        <taxon>Dothideomycetes</taxon>
        <taxon>Pleosporomycetidae</taxon>
        <taxon>Pleosporales</taxon>
        <taxon>Lindgomycetaceae</taxon>
        <taxon>Clohesyomyces</taxon>
    </lineage>
</organism>
<evidence type="ECO:0000256" key="1">
    <source>
        <dbReference type="SAM" id="MobiDB-lite"/>
    </source>
</evidence>
<feature type="compositionally biased region" description="Low complexity" evidence="1">
    <location>
        <begin position="325"/>
        <end position="346"/>
    </location>
</feature>
<evidence type="ECO:0000259" key="2">
    <source>
        <dbReference type="Pfam" id="PF08588"/>
    </source>
</evidence>
<dbReference type="OrthoDB" id="2119945at2759"/>
<dbReference type="EMBL" id="MCFA01000012">
    <property type="protein sequence ID" value="ORY17521.1"/>
    <property type="molecule type" value="Genomic_DNA"/>
</dbReference>
<dbReference type="PANTHER" id="PTHR34826:SF2">
    <property type="entry name" value="UPF0590 PROTEIN C409.17C"/>
    <property type="match status" value="1"/>
</dbReference>
<feature type="region of interest" description="Disordered" evidence="1">
    <location>
        <begin position="295"/>
        <end position="354"/>
    </location>
</feature>
<accession>A0A1Y2A4T4</accession>
<dbReference type="PANTHER" id="PTHR34826">
    <property type="entry name" value="UPF0590 PROTEIN C409.17C"/>
    <property type="match status" value="1"/>
</dbReference>
<dbReference type="STRING" id="1231657.A0A1Y2A4T4"/>
<dbReference type="InterPro" id="IPR013897">
    <property type="entry name" value="Duc1"/>
</dbReference>
<feature type="domain" description="Domain of unknown function at the cortex 1" evidence="2">
    <location>
        <begin position="17"/>
        <end position="284"/>
    </location>
</feature>
<keyword evidence="4" id="KW-1185">Reference proteome</keyword>
<protein>
    <recommendedName>
        <fullName evidence="2">Domain of unknown function at the cortex 1 domain-containing protein</fullName>
    </recommendedName>
</protein>
<sequence length="446" mass="49203">MPSENGVVDPAARDKYRLQVTAGPSYDVSTHQQVAVNGESAHIIDNDVMTCYLKVRIRDYNGLPQDAPSTSPYFSHALHKSDRYSIGFSFVPKKDIPGNDLVTGFDFDHSIKDRLPPGFRYAMKIVTTILDPGIYSDPYSDKPYLYGPALSSFFSFRIGEETKQVSADEQLASQLQNDAAGVIEEGADGTGSEIRKVQKIPEKTNKRRKNFLNTSNLENFTFEAGRMYQGDFFNPYLDFANFALRIPGFSISVVRYIDEKTHALRYVLKNRATGEVLFVVIFTLLFGKELEEAMGPQQAEAKGVEPESASEATRERIPSVELTRPETASSSETPAPSSRASTPASSDSDDPERLSAATTLANSIYSSFAYLGFGRAESSSESSSAPSSKNSSPERTRQTSDKLRRRSFENSRTELSGRVDALSDGQVEDFLRGRHGATYTNQGVGK</sequence>
<feature type="compositionally biased region" description="Basic and acidic residues" evidence="1">
    <location>
        <begin position="392"/>
        <end position="417"/>
    </location>
</feature>
<dbReference type="Proteomes" id="UP000193144">
    <property type="component" value="Unassembled WGS sequence"/>
</dbReference>
<name>A0A1Y2A4T4_9PLEO</name>
<reference evidence="3 4" key="1">
    <citation type="submission" date="2016-07" db="EMBL/GenBank/DDBJ databases">
        <title>Pervasive Adenine N6-methylation of Active Genes in Fungi.</title>
        <authorList>
            <consortium name="DOE Joint Genome Institute"/>
            <person name="Mondo S.J."/>
            <person name="Dannebaum R.O."/>
            <person name="Kuo R.C."/>
            <person name="Labutti K."/>
            <person name="Haridas S."/>
            <person name="Kuo A."/>
            <person name="Salamov A."/>
            <person name="Ahrendt S.R."/>
            <person name="Lipzen A."/>
            <person name="Sullivan W."/>
            <person name="Andreopoulos W.B."/>
            <person name="Clum A."/>
            <person name="Lindquist E."/>
            <person name="Daum C."/>
            <person name="Ramamoorthy G.K."/>
            <person name="Gryganskyi A."/>
            <person name="Culley D."/>
            <person name="Magnuson J.K."/>
            <person name="James T.Y."/>
            <person name="O'Malley M.A."/>
            <person name="Stajich J.E."/>
            <person name="Spatafora J.W."/>
            <person name="Visel A."/>
            <person name="Grigoriev I.V."/>
        </authorList>
    </citation>
    <scope>NUCLEOTIDE SEQUENCE [LARGE SCALE GENOMIC DNA]</scope>
    <source>
        <strain evidence="3 4">CBS 115471</strain>
    </source>
</reference>
<feature type="compositionally biased region" description="Low complexity" evidence="1">
    <location>
        <begin position="377"/>
        <end position="391"/>
    </location>
</feature>
<dbReference type="Pfam" id="PF08588">
    <property type="entry name" value="Duc1"/>
    <property type="match status" value="1"/>
</dbReference>
<feature type="region of interest" description="Disordered" evidence="1">
    <location>
        <begin position="377"/>
        <end position="446"/>
    </location>
</feature>
<evidence type="ECO:0000313" key="3">
    <source>
        <dbReference type="EMBL" id="ORY17521.1"/>
    </source>
</evidence>
<comment type="caution">
    <text evidence="3">The sequence shown here is derived from an EMBL/GenBank/DDBJ whole genome shotgun (WGS) entry which is preliminary data.</text>
</comment>
<gene>
    <name evidence="3" type="ORF">BCR34DRAFT_555599</name>
</gene>
<evidence type="ECO:0000313" key="4">
    <source>
        <dbReference type="Proteomes" id="UP000193144"/>
    </source>
</evidence>
<proteinExistence type="predicted"/>